<organism evidence="8">
    <name type="scientific">Spongospora subterranea</name>
    <dbReference type="NCBI Taxonomy" id="70186"/>
    <lineage>
        <taxon>Eukaryota</taxon>
        <taxon>Sar</taxon>
        <taxon>Rhizaria</taxon>
        <taxon>Endomyxa</taxon>
        <taxon>Phytomyxea</taxon>
        <taxon>Plasmodiophorida</taxon>
        <taxon>Plasmodiophoridae</taxon>
        <taxon>Spongospora</taxon>
    </lineage>
</organism>
<evidence type="ECO:0000256" key="6">
    <source>
        <dbReference type="ARBA" id="ARBA00022833"/>
    </source>
</evidence>
<name>A0A0H5R2J3_9EUKA</name>
<protein>
    <recommendedName>
        <fullName evidence="7">RING-type domain-containing protein</fullName>
    </recommendedName>
</protein>
<feature type="domain" description="RING-type" evidence="7">
    <location>
        <begin position="94"/>
        <end position="318"/>
    </location>
</feature>
<dbReference type="GO" id="GO:0005739">
    <property type="term" value="C:mitochondrion"/>
    <property type="evidence" value="ECO:0007669"/>
    <property type="project" value="InterPro"/>
</dbReference>
<dbReference type="GO" id="GO:0008270">
    <property type="term" value="F:zinc ion binding"/>
    <property type="evidence" value="ECO:0007669"/>
    <property type="project" value="UniProtKB-KW"/>
</dbReference>
<keyword evidence="2" id="KW-0479">Metal-binding</keyword>
<evidence type="ECO:0000256" key="5">
    <source>
        <dbReference type="ARBA" id="ARBA00022786"/>
    </source>
</evidence>
<accession>A0A0H5R2J3</accession>
<dbReference type="PROSITE" id="PS51873">
    <property type="entry name" value="TRIAD"/>
    <property type="match status" value="1"/>
</dbReference>
<dbReference type="GO" id="GO:0005829">
    <property type="term" value="C:cytosol"/>
    <property type="evidence" value="ECO:0007669"/>
    <property type="project" value="InterPro"/>
</dbReference>
<sequence>PGMSIAVRCVDCQVPSGQCLCYRHKHAASLGFRRGKRRVRCPVCRSEAVDIDRHFCLSCNRRQSPMEMHLVCDESRACRDRDALDVDCIFNEEGALDCCVCIDRIQIGELCVRFSSCGHCIDLDCFQQFVDSALNNRMIYQNGITDTFSLLCPMHCPQSFLLYSETLRLAGDDNYQRFKMFATEMSLTVITGGMFCPLPRCGGGIIGPLPNTRILTCPSSDCGRDFCRSCLKLSSECMCASRQSDSTVIPGSRRCPFCSNPVTHYFEDGCHHIGFGMDGCPGRNPDGTRCSRHWCYVCLSEWPGPRCQVEHWFCSSTCPCPRPTSFSEL</sequence>
<dbReference type="GO" id="GO:0004842">
    <property type="term" value="F:ubiquitin-protein transferase activity"/>
    <property type="evidence" value="ECO:0007669"/>
    <property type="project" value="InterPro"/>
</dbReference>
<keyword evidence="1" id="KW-0808">Transferase</keyword>
<evidence type="ECO:0000259" key="7">
    <source>
        <dbReference type="PROSITE" id="PS51873"/>
    </source>
</evidence>
<dbReference type="EMBL" id="HACM01001662">
    <property type="protein sequence ID" value="CRZ02104.1"/>
    <property type="molecule type" value="Transcribed_RNA"/>
</dbReference>
<evidence type="ECO:0000256" key="3">
    <source>
        <dbReference type="ARBA" id="ARBA00022737"/>
    </source>
</evidence>
<dbReference type="AlphaFoldDB" id="A0A0H5R2J3"/>
<dbReference type="PRINTS" id="PR01475">
    <property type="entry name" value="PARKIN"/>
</dbReference>
<dbReference type="InterPro" id="IPR003977">
    <property type="entry name" value="Parkin"/>
</dbReference>
<keyword evidence="5" id="KW-0833">Ubl conjugation pathway</keyword>
<evidence type="ECO:0000256" key="2">
    <source>
        <dbReference type="ARBA" id="ARBA00022723"/>
    </source>
</evidence>
<keyword evidence="4" id="KW-0863">Zinc-finger</keyword>
<dbReference type="Pfam" id="PF17978">
    <property type="entry name" value="zf-RING_14"/>
    <property type="match status" value="1"/>
</dbReference>
<evidence type="ECO:0000256" key="1">
    <source>
        <dbReference type="ARBA" id="ARBA00022679"/>
    </source>
</evidence>
<evidence type="ECO:0000256" key="4">
    <source>
        <dbReference type="ARBA" id="ARBA00022771"/>
    </source>
</evidence>
<reference evidence="8" key="1">
    <citation type="submission" date="2015-04" db="EMBL/GenBank/DDBJ databases">
        <title>The genome sequence of the plant pathogenic Rhizarian Plasmodiophora brassicae reveals insights in its biotrophic life cycle and the origin of chitin synthesis.</title>
        <authorList>
            <person name="Schwelm A."/>
            <person name="Fogelqvist J."/>
            <person name="Knaust A."/>
            <person name="Julke S."/>
            <person name="Lilja T."/>
            <person name="Dhandapani V."/>
            <person name="Bonilla-Rosso G."/>
            <person name="Karlsson M."/>
            <person name="Shevchenko A."/>
            <person name="Choi S.R."/>
            <person name="Kim H.G."/>
            <person name="Park J.Y."/>
            <person name="Lim Y.P."/>
            <person name="Ludwig-Muller J."/>
            <person name="Dixelius C."/>
        </authorList>
    </citation>
    <scope>NUCLEOTIDE SEQUENCE</scope>
    <source>
        <tissue evidence="8">Potato root galls</tissue>
    </source>
</reference>
<keyword evidence="3" id="KW-0677">Repeat</keyword>
<keyword evidence="6" id="KW-0862">Zinc</keyword>
<dbReference type="InterPro" id="IPR041170">
    <property type="entry name" value="Znf-RING_14"/>
</dbReference>
<evidence type="ECO:0000313" key="8">
    <source>
        <dbReference type="EMBL" id="CRZ02104.1"/>
    </source>
</evidence>
<feature type="non-terminal residue" evidence="8">
    <location>
        <position position="1"/>
    </location>
</feature>
<proteinExistence type="predicted"/>
<dbReference type="InterPro" id="IPR044066">
    <property type="entry name" value="TRIAD_supradom"/>
</dbReference>